<dbReference type="GO" id="GO:0019843">
    <property type="term" value="F:rRNA binding"/>
    <property type="evidence" value="ECO:0007669"/>
    <property type="project" value="UniProtKB-UniRule"/>
</dbReference>
<comment type="cofactor">
    <cofactor evidence="4">
        <name>Mg(2+)</name>
        <dbReference type="ChEBI" id="CHEBI:18420"/>
    </cofactor>
</comment>
<dbReference type="OrthoDB" id="46571at2"/>
<keyword evidence="1 4" id="KW-0540">Nuclease</keyword>
<keyword evidence="4" id="KW-0963">Cytoplasm</keyword>
<dbReference type="AlphaFoldDB" id="A0A449BCL4"/>
<evidence type="ECO:0000313" key="7">
    <source>
        <dbReference type="Proteomes" id="UP000289841"/>
    </source>
</evidence>
<comment type="subunit">
    <text evidence="4">Homodimer.</text>
</comment>
<sequence>MNGLTLAYIGDAYYELEIRKHLIEQGYTQVKILHNRAIKYTSGIAQAKIIERLINEDYLNEDELSAYKRGRNNSSTGRKNLDAKLYVMATGFEAVIGYLFLNDKDRLNEFIDKSIMIIEEEGF</sequence>
<feature type="domain" description="RNase III" evidence="5">
    <location>
        <begin position="5"/>
        <end position="103"/>
    </location>
</feature>
<dbReference type="RefSeq" id="WP_026390580.1">
    <property type="nucleotide sequence ID" value="NZ_LR215048.1"/>
</dbReference>
<dbReference type="InterPro" id="IPR036389">
    <property type="entry name" value="RNase_III_sf"/>
</dbReference>
<keyword evidence="7" id="KW-1185">Reference proteome</keyword>
<accession>A0A449BCL4</accession>
<dbReference type="PANTHER" id="PTHR34276:SF1">
    <property type="entry name" value="MINI-RIBONUCLEASE 3"/>
    <property type="match status" value="1"/>
</dbReference>
<keyword evidence="4" id="KW-0460">Magnesium</keyword>
<dbReference type="InterPro" id="IPR008226">
    <property type="entry name" value="Mini3_fam"/>
</dbReference>
<keyword evidence="4" id="KW-0690">Ribosome biogenesis</keyword>
<reference evidence="6 7" key="1">
    <citation type="submission" date="2019-01" db="EMBL/GenBank/DDBJ databases">
        <authorList>
            <consortium name="Pathogen Informatics"/>
        </authorList>
    </citation>
    <scope>NUCLEOTIDE SEQUENCE [LARGE SCALE GENOMIC DNA]</scope>
    <source>
        <strain evidence="6 7">NCTC10138</strain>
    </source>
</reference>
<dbReference type="InterPro" id="IPR000999">
    <property type="entry name" value="RNase_III_dom"/>
</dbReference>
<feature type="active site" evidence="4">
    <location>
        <position position="11"/>
    </location>
</feature>
<evidence type="ECO:0000313" key="6">
    <source>
        <dbReference type="EMBL" id="VEU80183.1"/>
    </source>
</evidence>
<comment type="subcellular location">
    <subcellularLocation>
        <location evidence="4">Cytoplasm</location>
    </subcellularLocation>
</comment>
<evidence type="ECO:0000256" key="4">
    <source>
        <dbReference type="HAMAP-Rule" id="MF_01468"/>
    </source>
</evidence>
<dbReference type="STRING" id="1278311.GCA_000428705_01058"/>
<keyword evidence="3 4" id="KW-0378">Hydrolase</keyword>
<organism evidence="6 7">
    <name type="scientific">Haploplasma axanthum</name>
    <name type="common">Acholeplasma axanthum</name>
    <dbReference type="NCBI Taxonomy" id="29552"/>
    <lineage>
        <taxon>Bacteria</taxon>
        <taxon>Bacillati</taxon>
        <taxon>Mycoplasmatota</taxon>
        <taxon>Mollicutes</taxon>
        <taxon>Acholeplasmatales</taxon>
        <taxon>Acholeplasmataceae</taxon>
        <taxon>Haploplasma</taxon>
    </lineage>
</organism>
<comment type="similarity">
    <text evidence="4">Belongs to the MrnC RNase family.</text>
</comment>
<dbReference type="GO" id="GO:0006364">
    <property type="term" value="P:rRNA processing"/>
    <property type="evidence" value="ECO:0007669"/>
    <property type="project" value="UniProtKB-UniRule"/>
</dbReference>
<proteinExistence type="inferred from homology"/>
<keyword evidence="4" id="KW-0694">RNA-binding</keyword>
<dbReference type="GO" id="GO:0004525">
    <property type="term" value="F:ribonuclease III activity"/>
    <property type="evidence" value="ECO:0007669"/>
    <property type="project" value="InterPro"/>
</dbReference>
<comment type="function">
    <text evidence="4">Involved in correct processing of both the 5' and 3' ends of 23S rRNA precursor. Processes 30S rRNA precursor transcript even in absence of ribonuclease 3 (Rnc); Rnc processes 30S rRNA into smaller rRNA precursors.</text>
</comment>
<evidence type="ECO:0000256" key="1">
    <source>
        <dbReference type="ARBA" id="ARBA00022722"/>
    </source>
</evidence>
<dbReference type="PANTHER" id="PTHR34276">
    <property type="entry name" value="MINI-RIBONUCLEASE 3"/>
    <property type="match status" value="1"/>
</dbReference>
<gene>
    <name evidence="4 6" type="primary">mrnC</name>
    <name evidence="6" type="ORF">NCTC10138_00541</name>
</gene>
<protein>
    <recommendedName>
        <fullName evidence="4">Mini-ribonuclease 3</fullName>
        <shortName evidence="4">Mini-3</shortName>
        <shortName evidence="4">Mini-RNase 3</shortName>
        <ecNumber evidence="4">3.1.26.-</ecNumber>
    </recommendedName>
    <alternativeName>
        <fullName evidence="4">Mini-RNase III</fullName>
        <shortName evidence="4">Mini-III</shortName>
    </alternativeName>
</protein>
<dbReference type="EMBL" id="LR215048">
    <property type="protein sequence ID" value="VEU80183.1"/>
    <property type="molecule type" value="Genomic_DNA"/>
</dbReference>
<dbReference type="HAMAP" id="MF_01468">
    <property type="entry name" value="RNase_Mini_III"/>
    <property type="match status" value="1"/>
</dbReference>
<dbReference type="Gene3D" id="1.10.1520.10">
    <property type="entry name" value="Ribonuclease III domain"/>
    <property type="match status" value="1"/>
</dbReference>
<dbReference type="KEGG" id="aaxa:NCTC10138_00541"/>
<dbReference type="Proteomes" id="UP000289841">
    <property type="component" value="Chromosome"/>
</dbReference>
<dbReference type="PIRSF" id="PIRSF005520">
    <property type="entry name" value="UCP005520"/>
    <property type="match status" value="1"/>
</dbReference>
<evidence type="ECO:0000256" key="3">
    <source>
        <dbReference type="ARBA" id="ARBA00022801"/>
    </source>
</evidence>
<dbReference type="Pfam" id="PF00636">
    <property type="entry name" value="Ribonuclease_3"/>
    <property type="match status" value="1"/>
</dbReference>
<keyword evidence="4" id="KW-0699">rRNA-binding</keyword>
<dbReference type="EC" id="3.1.26.-" evidence="4"/>
<keyword evidence="2 4" id="KW-0255">Endonuclease</keyword>
<evidence type="ECO:0000256" key="2">
    <source>
        <dbReference type="ARBA" id="ARBA00022759"/>
    </source>
</evidence>
<dbReference type="GO" id="GO:0005737">
    <property type="term" value="C:cytoplasm"/>
    <property type="evidence" value="ECO:0007669"/>
    <property type="project" value="UniProtKB-SubCell"/>
</dbReference>
<evidence type="ECO:0000259" key="5">
    <source>
        <dbReference type="Pfam" id="PF00636"/>
    </source>
</evidence>
<keyword evidence="4" id="KW-0698">rRNA processing</keyword>
<dbReference type="SUPFAM" id="SSF69065">
    <property type="entry name" value="RNase III domain-like"/>
    <property type="match status" value="1"/>
</dbReference>
<name>A0A449BCL4_HAPAX</name>